<dbReference type="Proteomes" id="UP000595437">
    <property type="component" value="Chromosome 6"/>
</dbReference>
<reference evidence="3" key="1">
    <citation type="submission" date="2021-01" db="EMBL/GenBank/DDBJ databases">
        <title>Caligus Genome Assembly.</title>
        <authorList>
            <person name="Gallardo-Escarate C."/>
        </authorList>
    </citation>
    <scope>NUCLEOTIDE SEQUENCE [LARGE SCALE GENOMIC DNA]</scope>
</reference>
<accession>A0A7T8HEK3</accession>
<sequence>MSDTLLMKSGVLALWSLLEGLKALSTTARGSLVSFSCCLSSATLLLSIRAAQRPGCC</sequence>
<dbReference type="EMBL" id="CP045895">
    <property type="protein sequence ID" value="QQP48561.1"/>
    <property type="molecule type" value="Genomic_DNA"/>
</dbReference>
<dbReference type="AlphaFoldDB" id="A0A7T8HEK3"/>
<evidence type="ECO:0000313" key="2">
    <source>
        <dbReference type="EMBL" id="QQP48561.1"/>
    </source>
</evidence>
<feature type="chain" id="PRO_5031163457" evidence="1">
    <location>
        <begin position="24"/>
        <end position="57"/>
    </location>
</feature>
<keyword evidence="3" id="KW-1185">Reference proteome</keyword>
<protein>
    <submittedName>
        <fullName evidence="2">Uncharacterized protein</fullName>
    </submittedName>
</protein>
<organism evidence="2 3">
    <name type="scientific">Caligus rogercresseyi</name>
    <name type="common">Sea louse</name>
    <dbReference type="NCBI Taxonomy" id="217165"/>
    <lineage>
        <taxon>Eukaryota</taxon>
        <taxon>Metazoa</taxon>
        <taxon>Ecdysozoa</taxon>
        <taxon>Arthropoda</taxon>
        <taxon>Crustacea</taxon>
        <taxon>Multicrustacea</taxon>
        <taxon>Hexanauplia</taxon>
        <taxon>Copepoda</taxon>
        <taxon>Siphonostomatoida</taxon>
        <taxon>Caligidae</taxon>
        <taxon>Caligus</taxon>
    </lineage>
</organism>
<evidence type="ECO:0000313" key="3">
    <source>
        <dbReference type="Proteomes" id="UP000595437"/>
    </source>
</evidence>
<evidence type="ECO:0000256" key="1">
    <source>
        <dbReference type="SAM" id="SignalP"/>
    </source>
</evidence>
<feature type="signal peptide" evidence="1">
    <location>
        <begin position="1"/>
        <end position="23"/>
    </location>
</feature>
<gene>
    <name evidence="2" type="ORF">FKW44_008921</name>
</gene>
<name>A0A7T8HEK3_CALRO</name>
<proteinExistence type="predicted"/>
<keyword evidence="1" id="KW-0732">Signal</keyword>